<keyword evidence="3" id="KW-0808">Transferase</keyword>
<dbReference type="InterPro" id="IPR038063">
    <property type="entry name" value="Transpep_catalytic_dom"/>
</dbReference>
<dbReference type="Gene3D" id="2.40.440.10">
    <property type="entry name" value="L,D-transpeptidase catalytic domain-like"/>
    <property type="match status" value="1"/>
</dbReference>
<dbReference type="PANTHER" id="PTHR30582">
    <property type="entry name" value="L,D-TRANSPEPTIDASE"/>
    <property type="match status" value="1"/>
</dbReference>
<dbReference type="Pfam" id="PF03734">
    <property type="entry name" value="YkuD"/>
    <property type="match status" value="1"/>
</dbReference>
<keyword evidence="4 7" id="KW-0133">Cell shape</keyword>
<feature type="domain" description="L,D-TPase catalytic" evidence="9">
    <location>
        <begin position="56"/>
        <end position="194"/>
    </location>
</feature>
<keyword evidence="11" id="KW-1185">Reference proteome</keyword>
<feature type="active site" description="Proton donor/acceptor" evidence="7">
    <location>
        <position position="155"/>
    </location>
</feature>
<keyword evidence="5 7" id="KW-0573">Peptidoglycan synthesis</keyword>
<dbReference type="InterPro" id="IPR050979">
    <property type="entry name" value="LD-transpeptidase"/>
</dbReference>
<comment type="pathway">
    <text evidence="1 7">Cell wall biogenesis; peptidoglycan biosynthesis.</text>
</comment>
<feature type="active site" description="Nucleophile" evidence="7">
    <location>
        <position position="170"/>
    </location>
</feature>
<dbReference type="CDD" id="cd16913">
    <property type="entry name" value="YkuD_like"/>
    <property type="match status" value="1"/>
</dbReference>
<evidence type="ECO:0000256" key="2">
    <source>
        <dbReference type="ARBA" id="ARBA00005992"/>
    </source>
</evidence>
<organism evidence="10 11">
    <name type="scientific">Luteolibacter rhizosphaerae</name>
    <dbReference type="NCBI Taxonomy" id="2989719"/>
    <lineage>
        <taxon>Bacteria</taxon>
        <taxon>Pseudomonadati</taxon>
        <taxon>Verrucomicrobiota</taxon>
        <taxon>Verrucomicrobiia</taxon>
        <taxon>Verrucomicrobiales</taxon>
        <taxon>Verrucomicrobiaceae</taxon>
        <taxon>Luteolibacter</taxon>
    </lineage>
</organism>
<evidence type="ECO:0000256" key="3">
    <source>
        <dbReference type="ARBA" id="ARBA00022679"/>
    </source>
</evidence>
<sequence>MAPILLSRPLGALSAGLCLALISCAAPPRIIDKTKPAQRAEFVMYEWHDDQGPGTVKIRINLSEQRATYTRGGRDIGWSYVATGKEGHGTPSGTYRITEKIVDKHSNRYGWIENEWGEITNGDATPGSKKEPGERYVPAPMPYWMRLTSYGIGMHAGVIPQPGETASHGCIRLPKELAPILFDAVSVGTSVSIVH</sequence>
<reference evidence="10" key="1">
    <citation type="submission" date="2022-10" db="EMBL/GenBank/DDBJ databases">
        <title>Luteolibacter sp. GHJ8, whole genome shotgun sequencing project.</title>
        <authorList>
            <person name="Zhao G."/>
            <person name="Shen L."/>
        </authorList>
    </citation>
    <scope>NUCLEOTIDE SEQUENCE</scope>
    <source>
        <strain evidence="10">GHJ8</strain>
    </source>
</reference>
<evidence type="ECO:0000256" key="8">
    <source>
        <dbReference type="SAM" id="SignalP"/>
    </source>
</evidence>
<dbReference type="Proteomes" id="UP001165653">
    <property type="component" value="Unassembled WGS sequence"/>
</dbReference>
<feature type="chain" id="PRO_5045721271" evidence="8">
    <location>
        <begin position="26"/>
        <end position="195"/>
    </location>
</feature>
<name>A0ABT3GAR2_9BACT</name>
<keyword evidence="6 7" id="KW-0961">Cell wall biogenesis/degradation</keyword>
<protein>
    <submittedName>
        <fullName evidence="10">L,D-transpeptidase family protein</fullName>
    </submittedName>
</protein>
<feature type="signal peptide" evidence="8">
    <location>
        <begin position="1"/>
        <end position="25"/>
    </location>
</feature>
<evidence type="ECO:0000256" key="1">
    <source>
        <dbReference type="ARBA" id="ARBA00004752"/>
    </source>
</evidence>
<gene>
    <name evidence="10" type="ORF">OJ996_25225</name>
</gene>
<dbReference type="SUPFAM" id="SSF141523">
    <property type="entry name" value="L,D-transpeptidase catalytic domain-like"/>
    <property type="match status" value="1"/>
</dbReference>
<evidence type="ECO:0000256" key="5">
    <source>
        <dbReference type="ARBA" id="ARBA00022984"/>
    </source>
</evidence>
<evidence type="ECO:0000256" key="4">
    <source>
        <dbReference type="ARBA" id="ARBA00022960"/>
    </source>
</evidence>
<dbReference type="InterPro" id="IPR005490">
    <property type="entry name" value="LD_TPept_cat_dom"/>
</dbReference>
<evidence type="ECO:0000256" key="7">
    <source>
        <dbReference type="PROSITE-ProRule" id="PRU01373"/>
    </source>
</evidence>
<evidence type="ECO:0000256" key="6">
    <source>
        <dbReference type="ARBA" id="ARBA00023316"/>
    </source>
</evidence>
<comment type="caution">
    <text evidence="10">The sequence shown here is derived from an EMBL/GenBank/DDBJ whole genome shotgun (WGS) entry which is preliminary data.</text>
</comment>
<dbReference type="PANTHER" id="PTHR30582:SF2">
    <property type="entry name" value="L,D-TRANSPEPTIDASE YCIB-RELATED"/>
    <property type="match status" value="1"/>
</dbReference>
<dbReference type="PROSITE" id="PS52029">
    <property type="entry name" value="LD_TPASE"/>
    <property type="match status" value="1"/>
</dbReference>
<evidence type="ECO:0000313" key="11">
    <source>
        <dbReference type="Proteomes" id="UP001165653"/>
    </source>
</evidence>
<dbReference type="RefSeq" id="WP_264516535.1">
    <property type="nucleotide sequence ID" value="NZ_JAPDDR010000021.1"/>
</dbReference>
<accession>A0ABT3GAR2</accession>
<comment type="similarity">
    <text evidence="2">Belongs to the YkuD family.</text>
</comment>
<evidence type="ECO:0000259" key="9">
    <source>
        <dbReference type="PROSITE" id="PS52029"/>
    </source>
</evidence>
<dbReference type="EMBL" id="JAPDDR010000021">
    <property type="protein sequence ID" value="MCW1916915.1"/>
    <property type="molecule type" value="Genomic_DNA"/>
</dbReference>
<proteinExistence type="inferred from homology"/>
<evidence type="ECO:0000313" key="10">
    <source>
        <dbReference type="EMBL" id="MCW1916915.1"/>
    </source>
</evidence>
<keyword evidence="8" id="KW-0732">Signal</keyword>